<feature type="transmembrane region" description="Helical" evidence="6">
    <location>
        <begin position="59"/>
        <end position="85"/>
    </location>
</feature>
<evidence type="ECO:0000256" key="3">
    <source>
        <dbReference type="ARBA" id="ARBA00022989"/>
    </source>
</evidence>
<dbReference type="InterPro" id="IPR003825">
    <property type="entry name" value="Colicin-V_CvpA"/>
</dbReference>
<feature type="region of interest" description="Disordered" evidence="5">
    <location>
        <begin position="206"/>
        <end position="242"/>
    </location>
</feature>
<dbReference type="GO" id="GO:0016020">
    <property type="term" value="C:membrane"/>
    <property type="evidence" value="ECO:0007669"/>
    <property type="project" value="UniProtKB-SubCell"/>
</dbReference>
<dbReference type="eggNOG" id="COG1286">
    <property type="taxonomic scope" value="Bacteria"/>
</dbReference>
<reference evidence="7 8" key="1">
    <citation type="journal article" date="2011" name="J. Bacteriol.">
        <title>Genome sequence of the ethanol-producing Zymomonas mobilis subsp. mobilis lectotype strain ATCC 10988.</title>
        <authorList>
            <person name="Pappas K.M."/>
            <person name="Kouvelis V.N."/>
            <person name="Saunders E."/>
            <person name="Brettin T.S."/>
            <person name="Bruce D."/>
            <person name="Detter C."/>
            <person name="Balakireva M."/>
            <person name="Han C.S."/>
            <person name="Savvakis G."/>
            <person name="Kyrpides N.C."/>
            <person name="Typas M.A."/>
        </authorList>
    </citation>
    <scope>NUCLEOTIDE SEQUENCE [LARGE SCALE GENOMIC DNA]</scope>
    <source>
        <strain evidence="8">ATCC 10988 / DSM 424 / CCUG 17860 / LMG 404 / NCIMB 8938 / NRRL B-806 / ZM1</strain>
    </source>
</reference>
<feature type="transmembrane region" description="Helical" evidence="6">
    <location>
        <begin position="105"/>
        <end position="128"/>
    </location>
</feature>
<dbReference type="PANTHER" id="PTHR36926">
    <property type="entry name" value="COLICIN V PRODUCTION PROTEIN"/>
    <property type="match status" value="1"/>
</dbReference>
<organism evidence="7 8">
    <name type="scientific">Zymomonas mobilis subsp. mobilis (strain ATCC 10988 / DSM 424 / LMG 404 / NCIMB 8938 / NRRL B-806 / ZM1)</name>
    <dbReference type="NCBI Taxonomy" id="555217"/>
    <lineage>
        <taxon>Bacteria</taxon>
        <taxon>Pseudomonadati</taxon>
        <taxon>Pseudomonadota</taxon>
        <taxon>Alphaproteobacteria</taxon>
        <taxon>Sphingomonadales</taxon>
        <taxon>Zymomonadaceae</taxon>
        <taxon>Zymomonas</taxon>
    </lineage>
</organism>
<proteinExistence type="predicted"/>
<dbReference type="PANTHER" id="PTHR36926:SF1">
    <property type="entry name" value="COLICIN V PRODUCTION PROTEIN"/>
    <property type="match status" value="1"/>
</dbReference>
<dbReference type="GeneID" id="79904222"/>
<sequence length="242" mass="26686">MTNFHPVDLAVLALLIICGFTGFWRGFIGAALSLFAWVAAIIAVRIGHVSAANIVHNWLGVGLFGANLISFVLLFVTVYFVGQWLSDSIGAKVRRSFLAFPDRVLGAGFGAIKGAIIAECLFLVIILINATFSTHYKHRVPLWLESAVSYPWLQNGSTAILDYAGIPDPSWIGQHIRENGKSEKTSWPIDKVTSYRKKMMSKPIEEAFFPTDTDNDSKASEDATPSLPKKKNHPKKPVLKNE</sequence>
<evidence type="ECO:0000256" key="4">
    <source>
        <dbReference type="ARBA" id="ARBA00023136"/>
    </source>
</evidence>
<dbReference type="GO" id="GO:0009403">
    <property type="term" value="P:toxin biosynthetic process"/>
    <property type="evidence" value="ECO:0007669"/>
    <property type="project" value="InterPro"/>
</dbReference>
<dbReference type="Pfam" id="PF02674">
    <property type="entry name" value="Colicin_V"/>
    <property type="match status" value="1"/>
</dbReference>
<evidence type="ECO:0000256" key="2">
    <source>
        <dbReference type="ARBA" id="ARBA00022692"/>
    </source>
</evidence>
<evidence type="ECO:0000256" key="6">
    <source>
        <dbReference type="SAM" id="Phobius"/>
    </source>
</evidence>
<dbReference type="KEGG" id="zmm:Zmob_1115"/>
<evidence type="ECO:0000313" key="8">
    <source>
        <dbReference type="Proteomes" id="UP000001494"/>
    </source>
</evidence>
<feature type="transmembrane region" description="Helical" evidence="6">
    <location>
        <begin position="30"/>
        <end position="47"/>
    </location>
</feature>
<dbReference type="InterPro" id="IPR052719">
    <property type="entry name" value="CvpA-like"/>
</dbReference>
<keyword evidence="3 6" id="KW-1133">Transmembrane helix</keyword>
<feature type="transmembrane region" description="Helical" evidence="6">
    <location>
        <begin position="7"/>
        <end position="24"/>
    </location>
</feature>
<feature type="compositionally biased region" description="Basic residues" evidence="5">
    <location>
        <begin position="228"/>
        <end position="242"/>
    </location>
</feature>
<dbReference type="HOGENOM" id="CLU_1151449_0_0_5"/>
<dbReference type="RefSeq" id="WP_014500875.1">
    <property type="nucleotide sequence ID" value="NC_017262.1"/>
</dbReference>
<keyword evidence="4 6" id="KW-0472">Membrane</keyword>
<dbReference type="OrthoDB" id="9806894at2"/>
<dbReference type="AlphaFoldDB" id="A0A0H3FZ78"/>
<dbReference type="Proteomes" id="UP000001494">
    <property type="component" value="Chromosome"/>
</dbReference>
<protein>
    <submittedName>
        <fullName evidence="7">Colicin V production protein</fullName>
    </submittedName>
</protein>
<dbReference type="EMBL" id="CP002850">
    <property type="protein sequence ID" value="AEH62947.1"/>
    <property type="molecule type" value="Genomic_DNA"/>
</dbReference>
<comment type="subcellular location">
    <subcellularLocation>
        <location evidence="1">Membrane</location>
        <topology evidence="1">Multi-pass membrane protein</topology>
    </subcellularLocation>
</comment>
<accession>A0A0H3FZ78</accession>
<name>A0A0H3FZ78_ZYMMA</name>
<evidence type="ECO:0000256" key="5">
    <source>
        <dbReference type="SAM" id="MobiDB-lite"/>
    </source>
</evidence>
<evidence type="ECO:0000256" key="1">
    <source>
        <dbReference type="ARBA" id="ARBA00004141"/>
    </source>
</evidence>
<evidence type="ECO:0000313" key="7">
    <source>
        <dbReference type="EMBL" id="AEH62947.1"/>
    </source>
</evidence>
<gene>
    <name evidence="7" type="ordered locus">Zmob_1115</name>
</gene>
<keyword evidence="2 6" id="KW-0812">Transmembrane</keyword>